<dbReference type="EMBL" id="JBEPEK010000863">
    <property type="protein sequence ID" value="MER7187627.1"/>
    <property type="molecule type" value="Genomic_DNA"/>
</dbReference>
<gene>
    <name evidence="2" type="ORF">ABT404_50615</name>
</gene>
<evidence type="ECO:0000313" key="3">
    <source>
        <dbReference type="Proteomes" id="UP001474181"/>
    </source>
</evidence>
<protein>
    <submittedName>
        <fullName evidence="2">Uncharacterized protein</fullName>
    </submittedName>
</protein>
<organism evidence="2 3">
    <name type="scientific">Streptomyces hyaluromycini</name>
    <dbReference type="NCBI Taxonomy" id="1377993"/>
    <lineage>
        <taxon>Bacteria</taxon>
        <taxon>Bacillati</taxon>
        <taxon>Actinomycetota</taxon>
        <taxon>Actinomycetes</taxon>
        <taxon>Kitasatosporales</taxon>
        <taxon>Streptomycetaceae</taxon>
        <taxon>Streptomyces</taxon>
    </lineage>
</organism>
<proteinExistence type="predicted"/>
<evidence type="ECO:0000256" key="1">
    <source>
        <dbReference type="SAM" id="MobiDB-lite"/>
    </source>
</evidence>
<feature type="region of interest" description="Disordered" evidence="1">
    <location>
        <begin position="1"/>
        <end position="64"/>
    </location>
</feature>
<comment type="caution">
    <text evidence="2">The sequence shown here is derived from an EMBL/GenBank/DDBJ whole genome shotgun (WGS) entry which is preliminary data.</text>
</comment>
<reference evidence="2 3" key="1">
    <citation type="submission" date="2024-06" db="EMBL/GenBank/DDBJ databases">
        <title>The Natural Products Discovery Center: Release of the First 8490 Sequenced Strains for Exploring Actinobacteria Biosynthetic Diversity.</title>
        <authorList>
            <person name="Kalkreuter E."/>
            <person name="Kautsar S.A."/>
            <person name="Yang D."/>
            <person name="Bader C.D."/>
            <person name="Teijaro C.N."/>
            <person name="Fluegel L."/>
            <person name="Davis C.M."/>
            <person name="Simpson J.R."/>
            <person name="Lauterbach L."/>
            <person name="Steele A.D."/>
            <person name="Gui C."/>
            <person name="Meng S."/>
            <person name="Li G."/>
            <person name="Viehrig K."/>
            <person name="Ye F."/>
            <person name="Su P."/>
            <person name="Kiefer A.F."/>
            <person name="Nichols A."/>
            <person name="Cepeda A.J."/>
            <person name="Yan W."/>
            <person name="Fan B."/>
            <person name="Jiang Y."/>
            <person name="Adhikari A."/>
            <person name="Zheng C.-J."/>
            <person name="Schuster L."/>
            <person name="Cowan T.M."/>
            <person name="Smanski M.J."/>
            <person name="Chevrette M.G."/>
            <person name="De Carvalho L.P.S."/>
            <person name="Shen B."/>
        </authorList>
    </citation>
    <scope>NUCLEOTIDE SEQUENCE [LARGE SCALE GENOMIC DNA]</scope>
    <source>
        <strain evidence="2 3">NPDC000234</strain>
    </source>
</reference>
<accession>A0ABV1XFA4</accession>
<feature type="compositionally biased region" description="Basic and acidic residues" evidence="1">
    <location>
        <begin position="1"/>
        <end position="13"/>
    </location>
</feature>
<feature type="compositionally biased region" description="Basic and acidic residues" evidence="1">
    <location>
        <begin position="46"/>
        <end position="64"/>
    </location>
</feature>
<name>A0ABV1XFA4_9ACTN</name>
<dbReference type="Proteomes" id="UP001474181">
    <property type="component" value="Unassembled WGS sequence"/>
</dbReference>
<sequence length="156" mass="17313">MTDARTGPDRRPVGGDVNPGGTAMPGRDERTTDWASVSGGTPGQEEPARMDDRDDRETDSGRGELLMPREECGQLERRLAHAVTGFVDEPRAAVEEADRAVEEISARLTDAVDRRRRTLRGSWQSADADRPGSADTEQLRLALRDYRELADRLLHM</sequence>
<dbReference type="RefSeq" id="WP_350792183.1">
    <property type="nucleotide sequence ID" value="NZ_JBEPEK010000863.1"/>
</dbReference>
<evidence type="ECO:0000313" key="2">
    <source>
        <dbReference type="EMBL" id="MER7187627.1"/>
    </source>
</evidence>
<keyword evidence="3" id="KW-1185">Reference proteome</keyword>